<dbReference type="AlphaFoldDB" id="C7Z1N2"/>
<keyword evidence="1" id="KW-0677">Repeat</keyword>
<feature type="non-terminal residue" evidence="4">
    <location>
        <position position="73"/>
    </location>
</feature>
<dbReference type="PANTHER" id="PTHR24198:SF194">
    <property type="entry name" value="INVERSIN-A"/>
    <property type="match status" value="1"/>
</dbReference>
<accession>C7Z1N2</accession>
<evidence type="ECO:0000256" key="3">
    <source>
        <dbReference type="PROSITE-ProRule" id="PRU00023"/>
    </source>
</evidence>
<sequence>IDTFDSTGSTPLHLAARMNRTRDAEMLVAAGVDVDIKAYHGRTALMFAANCGDVDTVKVILKAGCNPNITEND</sequence>
<keyword evidence="2 3" id="KW-0040">ANK repeat</keyword>
<feature type="non-terminal residue" evidence="4">
    <location>
        <position position="1"/>
    </location>
</feature>
<evidence type="ECO:0000313" key="4">
    <source>
        <dbReference type="EMBL" id="EEU42027.1"/>
    </source>
</evidence>
<dbReference type="InParanoid" id="C7Z1N2"/>
<dbReference type="HOGENOM" id="CLU_000134_45_5_1"/>
<dbReference type="PROSITE" id="PS50088">
    <property type="entry name" value="ANK_REPEAT"/>
    <property type="match status" value="2"/>
</dbReference>
<dbReference type="KEGG" id="nhe:NECHADRAFT_9477"/>
<dbReference type="GeneID" id="9671705"/>
<evidence type="ECO:0000256" key="2">
    <source>
        <dbReference type="ARBA" id="ARBA00023043"/>
    </source>
</evidence>
<dbReference type="VEuPathDB" id="FungiDB:NECHADRAFT_9477"/>
<dbReference type="Pfam" id="PF12796">
    <property type="entry name" value="Ank_2"/>
    <property type="match status" value="1"/>
</dbReference>
<evidence type="ECO:0000256" key="1">
    <source>
        <dbReference type="ARBA" id="ARBA00022737"/>
    </source>
</evidence>
<reference evidence="4 5" key="1">
    <citation type="journal article" date="2009" name="PLoS Genet.">
        <title>The genome of Nectria haematococca: contribution of supernumerary chromosomes to gene expansion.</title>
        <authorList>
            <person name="Coleman J.J."/>
            <person name="Rounsley S.D."/>
            <person name="Rodriguez-Carres M."/>
            <person name="Kuo A."/>
            <person name="Wasmann C.C."/>
            <person name="Grimwood J."/>
            <person name="Schmutz J."/>
            <person name="Taga M."/>
            <person name="White G.J."/>
            <person name="Zhou S."/>
            <person name="Schwartz D.C."/>
            <person name="Freitag M."/>
            <person name="Ma L.J."/>
            <person name="Danchin E.G."/>
            <person name="Henrissat B."/>
            <person name="Coutinho P.M."/>
            <person name="Nelson D.R."/>
            <person name="Straney D."/>
            <person name="Napoli C.A."/>
            <person name="Barker B.M."/>
            <person name="Gribskov M."/>
            <person name="Rep M."/>
            <person name="Kroken S."/>
            <person name="Molnar I."/>
            <person name="Rensing C."/>
            <person name="Kennell J.C."/>
            <person name="Zamora J."/>
            <person name="Farman M.L."/>
            <person name="Selker E.U."/>
            <person name="Salamov A."/>
            <person name="Shapiro H."/>
            <person name="Pangilinan J."/>
            <person name="Lindquist E."/>
            <person name="Lamers C."/>
            <person name="Grigoriev I.V."/>
            <person name="Geiser D.M."/>
            <person name="Covert S.F."/>
            <person name="Temporini E."/>
            <person name="Vanetten H.D."/>
        </authorList>
    </citation>
    <scope>NUCLEOTIDE SEQUENCE [LARGE SCALE GENOMIC DNA]</scope>
    <source>
        <strain evidence="5">ATCC MYA-4622 / CBS 123669 / FGSC 9596 / NRRL 45880 / 77-13-4</strain>
    </source>
</reference>
<dbReference type="PANTHER" id="PTHR24198">
    <property type="entry name" value="ANKYRIN REPEAT AND PROTEIN KINASE DOMAIN-CONTAINING PROTEIN"/>
    <property type="match status" value="1"/>
</dbReference>
<dbReference type="SUPFAM" id="SSF48403">
    <property type="entry name" value="Ankyrin repeat"/>
    <property type="match status" value="1"/>
</dbReference>
<keyword evidence="5" id="KW-1185">Reference proteome</keyword>
<name>C7Z1N2_FUSV7</name>
<organism evidence="4 5">
    <name type="scientific">Fusarium vanettenii (strain ATCC MYA-4622 / CBS 123669 / FGSC 9596 / NRRL 45880 / 77-13-4)</name>
    <name type="common">Fusarium solani subsp. pisi</name>
    <dbReference type="NCBI Taxonomy" id="660122"/>
    <lineage>
        <taxon>Eukaryota</taxon>
        <taxon>Fungi</taxon>
        <taxon>Dikarya</taxon>
        <taxon>Ascomycota</taxon>
        <taxon>Pezizomycotina</taxon>
        <taxon>Sordariomycetes</taxon>
        <taxon>Hypocreomycetidae</taxon>
        <taxon>Hypocreales</taxon>
        <taxon>Nectriaceae</taxon>
        <taxon>Fusarium</taxon>
        <taxon>Fusarium solani species complex</taxon>
        <taxon>Fusarium vanettenii</taxon>
    </lineage>
</organism>
<dbReference type="OrthoDB" id="341259at2759"/>
<dbReference type="SMART" id="SM00248">
    <property type="entry name" value="ANK"/>
    <property type="match status" value="2"/>
</dbReference>
<dbReference type="RefSeq" id="XP_003047740.1">
    <property type="nucleotide sequence ID" value="XM_003047694.1"/>
</dbReference>
<evidence type="ECO:0000313" key="5">
    <source>
        <dbReference type="Proteomes" id="UP000005206"/>
    </source>
</evidence>
<feature type="repeat" description="ANK" evidence="3">
    <location>
        <begin position="7"/>
        <end position="39"/>
    </location>
</feature>
<proteinExistence type="predicted"/>
<dbReference type="InterPro" id="IPR002110">
    <property type="entry name" value="Ankyrin_rpt"/>
</dbReference>
<protein>
    <submittedName>
        <fullName evidence="4">Uncharacterized protein</fullName>
    </submittedName>
</protein>
<dbReference type="Gene3D" id="1.25.40.20">
    <property type="entry name" value="Ankyrin repeat-containing domain"/>
    <property type="match status" value="1"/>
</dbReference>
<feature type="repeat" description="ANK" evidence="3">
    <location>
        <begin position="40"/>
        <end position="72"/>
    </location>
</feature>
<dbReference type="Proteomes" id="UP000005206">
    <property type="component" value="Chromosome 10"/>
</dbReference>
<dbReference type="EMBL" id="GG698906">
    <property type="protein sequence ID" value="EEU42027.1"/>
    <property type="molecule type" value="Genomic_DNA"/>
</dbReference>
<gene>
    <name evidence="4" type="ORF">NECHADRAFT_9477</name>
</gene>
<dbReference type="OMA" id="HWAARRQ"/>
<dbReference type="PROSITE" id="PS50297">
    <property type="entry name" value="ANK_REP_REGION"/>
    <property type="match status" value="2"/>
</dbReference>
<dbReference type="InterPro" id="IPR036770">
    <property type="entry name" value="Ankyrin_rpt-contain_sf"/>
</dbReference>